<evidence type="ECO:0000256" key="10">
    <source>
        <dbReference type="ARBA" id="ARBA00023303"/>
    </source>
</evidence>
<keyword evidence="8" id="KW-0406">Ion transport</keyword>
<proteinExistence type="predicted"/>
<dbReference type="GO" id="GO:0005230">
    <property type="term" value="F:extracellular ligand-gated monoatomic ion channel activity"/>
    <property type="evidence" value="ECO:0007669"/>
    <property type="project" value="InterPro"/>
</dbReference>
<dbReference type="InterPro" id="IPR006028">
    <property type="entry name" value="GABAA/Glycine_rcpt"/>
</dbReference>
<dbReference type="InterPro" id="IPR006201">
    <property type="entry name" value="Neur_channel"/>
</dbReference>
<dbReference type="InterPro" id="IPR036719">
    <property type="entry name" value="Neuro-gated_channel_TM_sf"/>
</dbReference>
<evidence type="ECO:0000256" key="11">
    <source>
        <dbReference type="SAM" id="MobiDB-lite"/>
    </source>
</evidence>
<feature type="chain" id="PRO_5035320789" evidence="13">
    <location>
        <begin position="21"/>
        <end position="447"/>
    </location>
</feature>
<evidence type="ECO:0000256" key="4">
    <source>
        <dbReference type="ARBA" id="ARBA00022475"/>
    </source>
</evidence>
<evidence type="ECO:0000256" key="5">
    <source>
        <dbReference type="ARBA" id="ARBA00022692"/>
    </source>
</evidence>
<reference evidence="15" key="1">
    <citation type="journal article" date="2021" name="Sci. Adv.">
        <title>The American lobster genome reveals insights on longevity, neural, and immune adaptations.</title>
        <authorList>
            <person name="Polinski J.M."/>
            <person name="Zimin A.V."/>
            <person name="Clark K.F."/>
            <person name="Kohn A.B."/>
            <person name="Sadowski N."/>
            <person name="Timp W."/>
            <person name="Ptitsyn A."/>
            <person name="Khanna P."/>
            <person name="Romanova D.Y."/>
            <person name="Williams P."/>
            <person name="Greenwood S.J."/>
            <person name="Moroz L.L."/>
            <person name="Walt D.R."/>
            <person name="Bodnar A.G."/>
        </authorList>
    </citation>
    <scope>NUCLEOTIDE SEQUENCE</scope>
    <source>
        <strain evidence="15">GMGI-L3</strain>
    </source>
</reference>
<feature type="domain" description="Neurotransmitter-gated ion-channel ligand-binding" evidence="14">
    <location>
        <begin position="89"/>
        <end position="175"/>
    </location>
</feature>
<dbReference type="Pfam" id="PF02931">
    <property type="entry name" value="Neur_chan_LBD"/>
    <property type="match status" value="1"/>
</dbReference>
<dbReference type="PANTHER" id="PTHR18945">
    <property type="entry name" value="NEUROTRANSMITTER GATED ION CHANNEL"/>
    <property type="match status" value="1"/>
</dbReference>
<feature type="transmembrane region" description="Helical" evidence="12">
    <location>
        <begin position="240"/>
        <end position="258"/>
    </location>
</feature>
<protein>
    <submittedName>
        <fullName evidence="15">Glutamate-gated chloride channel alpha-like 3</fullName>
    </submittedName>
</protein>
<dbReference type="SUPFAM" id="SSF90112">
    <property type="entry name" value="Neurotransmitter-gated ion-channel transmembrane pore"/>
    <property type="match status" value="1"/>
</dbReference>
<evidence type="ECO:0000256" key="12">
    <source>
        <dbReference type="SAM" id="Phobius"/>
    </source>
</evidence>
<dbReference type="InterPro" id="IPR038050">
    <property type="entry name" value="Neuro_actylchol_rec"/>
</dbReference>
<dbReference type="InterPro" id="IPR006202">
    <property type="entry name" value="Neur_chan_lig-bd"/>
</dbReference>
<evidence type="ECO:0000256" key="13">
    <source>
        <dbReference type="SAM" id="SignalP"/>
    </source>
</evidence>
<keyword evidence="6 13" id="KW-0732">Signal</keyword>
<feature type="transmembrane region" description="Helical" evidence="12">
    <location>
        <begin position="288"/>
        <end position="304"/>
    </location>
</feature>
<evidence type="ECO:0000256" key="1">
    <source>
        <dbReference type="ARBA" id="ARBA00004141"/>
    </source>
</evidence>
<keyword evidence="3" id="KW-0813">Transport</keyword>
<dbReference type="EMBL" id="JAHLQT010010484">
    <property type="protein sequence ID" value="KAG7172668.1"/>
    <property type="molecule type" value="Genomic_DNA"/>
</dbReference>
<dbReference type="GO" id="GO:0005886">
    <property type="term" value="C:plasma membrane"/>
    <property type="evidence" value="ECO:0007669"/>
    <property type="project" value="UniProtKB-SubCell"/>
</dbReference>
<evidence type="ECO:0000256" key="7">
    <source>
        <dbReference type="ARBA" id="ARBA00022989"/>
    </source>
</evidence>
<dbReference type="GO" id="GO:0004888">
    <property type="term" value="F:transmembrane signaling receptor activity"/>
    <property type="evidence" value="ECO:0007669"/>
    <property type="project" value="InterPro"/>
</dbReference>
<evidence type="ECO:0000259" key="14">
    <source>
        <dbReference type="Pfam" id="PF02931"/>
    </source>
</evidence>
<dbReference type="Proteomes" id="UP000747542">
    <property type="component" value="Unassembled WGS sequence"/>
</dbReference>
<evidence type="ECO:0000256" key="9">
    <source>
        <dbReference type="ARBA" id="ARBA00023136"/>
    </source>
</evidence>
<dbReference type="InterPro" id="IPR036734">
    <property type="entry name" value="Neur_chan_lig-bd_sf"/>
</dbReference>
<feature type="compositionally biased region" description="Basic and acidic residues" evidence="11">
    <location>
        <begin position="429"/>
        <end position="447"/>
    </location>
</feature>
<evidence type="ECO:0000256" key="3">
    <source>
        <dbReference type="ARBA" id="ARBA00022448"/>
    </source>
</evidence>
<feature type="compositionally biased region" description="Polar residues" evidence="11">
    <location>
        <begin position="45"/>
        <end position="55"/>
    </location>
</feature>
<accession>A0A8J5TID7</accession>
<dbReference type="Gene3D" id="1.20.58.390">
    <property type="entry name" value="Neurotransmitter-gated ion-channel transmembrane domain"/>
    <property type="match status" value="1"/>
</dbReference>
<evidence type="ECO:0000313" key="16">
    <source>
        <dbReference type="Proteomes" id="UP000747542"/>
    </source>
</evidence>
<dbReference type="Gene3D" id="2.70.170.10">
    <property type="entry name" value="Neurotransmitter-gated ion-channel ligand-binding domain"/>
    <property type="match status" value="1"/>
</dbReference>
<sequence>MEMSLLTGVVVSLLVHTCRGSSEGETLLLGTPKRIRRQATPVDPQVNSSDPQMPQMNGKPDEGTGGCPGSEEFTPGRPRNPTLSSIIPAGYDQYVLPLTKDGGPLPVFISAKVRDIQKIDELNMDLTIEWYIRLYWTDSGLNAPTHLPDNAWLNVAPDIIRYIWLPTTYIDHVKEVTKPTLLLKADAEIERAENIASGHYDIDFYSVQQKNVSHSTGHFPTVMVEVVLKRRISYHLMNTFLPSGLFVCVSWLTFLVPVDQIPGRMVLTITTLLTLVSMFAAWMIMCVVFVFCVLVEFTVVLRLYELGRRRASRKKASTAPLNSTAIATHRPTNVLPASVTATTYTNHSVSSPVFMERARNLTSSSEGSSSPGVNKLKKRVWRASLALSRGGGEVGEGRGTWQEEKLRGEIAGDLRFDHEKFSKIISSHDQNHEDSQEESSRDLDTGV</sequence>
<keyword evidence="4" id="KW-1003">Cell membrane</keyword>
<evidence type="ECO:0000256" key="8">
    <source>
        <dbReference type="ARBA" id="ARBA00023065"/>
    </source>
</evidence>
<evidence type="ECO:0000313" key="15">
    <source>
        <dbReference type="EMBL" id="KAG7172668.1"/>
    </source>
</evidence>
<dbReference type="AlphaFoldDB" id="A0A8J5TID7"/>
<gene>
    <name evidence="15" type="primary">Glc1-L3</name>
    <name evidence="15" type="ORF">Hamer_G006887</name>
</gene>
<dbReference type="SUPFAM" id="SSF63712">
    <property type="entry name" value="Nicotinic receptor ligand binding domain-like"/>
    <property type="match status" value="1"/>
</dbReference>
<comment type="subcellular location">
    <subcellularLocation>
        <location evidence="2">Cell membrane</location>
    </subcellularLocation>
    <subcellularLocation>
        <location evidence="1">Membrane</location>
        <topology evidence="1">Multi-pass membrane protein</topology>
    </subcellularLocation>
</comment>
<feature type="region of interest" description="Disordered" evidence="11">
    <location>
        <begin position="31"/>
        <end position="82"/>
    </location>
</feature>
<keyword evidence="5 12" id="KW-0812">Transmembrane</keyword>
<dbReference type="PRINTS" id="PR00253">
    <property type="entry name" value="GABAARECEPTR"/>
</dbReference>
<keyword evidence="10" id="KW-0407">Ion channel</keyword>
<keyword evidence="7 12" id="KW-1133">Transmembrane helix</keyword>
<keyword evidence="16" id="KW-1185">Reference proteome</keyword>
<comment type="caution">
    <text evidence="15">The sequence shown here is derived from an EMBL/GenBank/DDBJ whole genome shotgun (WGS) entry which is preliminary data.</text>
</comment>
<evidence type="ECO:0000256" key="2">
    <source>
        <dbReference type="ARBA" id="ARBA00004236"/>
    </source>
</evidence>
<feature type="signal peptide" evidence="13">
    <location>
        <begin position="1"/>
        <end position="20"/>
    </location>
</feature>
<evidence type="ECO:0000256" key="6">
    <source>
        <dbReference type="ARBA" id="ARBA00022729"/>
    </source>
</evidence>
<feature type="non-terminal residue" evidence="15">
    <location>
        <position position="447"/>
    </location>
</feature>
<organism evidence="15 16">
    <name type="scientific">Homarus americanus</name>
    <name type="common">American lobster</name>
    <dbReference type="NCBI Taxonomy" id="6706"/>
    <lineage>
        <taxon>Eukaryota</taxon>
        <taxon>Metazoa</taxon>
        <taxon>Ecdysozoa</taxon>
        <taxon>Arthropoda</taxon>
        <taxon>Crustacea</taxon>
        <taxon>Multicrustacea</taxon>
        <taxon>Malacostraca</taxon>
        <taxon>Eumalacostraca</taxon>
        <taxon>Eucarida</taxon>
        <taxon>Decapoda</taxon>
        <taxon>Pleocyemata</taxon>
        <taxon>Astacidea</taxon>
        <taxon>Nephropoidea</taxon>
        <taxon>Nephropidae</taxon>
        <taxon>Homarus</taxon>
    </lineage>
</organism>
<name>A0A8J5TID7_HOMAM</name>
<keyword evidence="9 12" id="KW-0472">Membrane</keyword>
<feature type="region of interest" description="Disordered" evidence="11">
    <location>
        <begin position="421"/>
        <end position="447"/>
    </location>
</feature>